<protein>
    <recommendedName>
        <fullName evidence="14">Fluoride-specific ion channel FluC</fullName>
    </recommendedName>
</protein>
<evidence type="ECO:0000256" key="9">
    <source>
        <dbReference type="ARBA" id="ARBA00023065"/>
    </source>
</evidence>
<keyword evidence="3 14" id="KW-1003">Cell membrane</keyword>
<comment type="similarity">
    <text evidence="12 14">Belongs to the fluoride channel Fluc/FEX (TC 1.A.43) family.</text>
</comment>
<keyword evidence="9 14" id="KW-0406">Ion transport</keyword>
<comment type="caution">
    <text evidence="15">The sequence shown here is derived from an EMBL/GenBank/DDBJ whole genome shotgun (WGS) entry which is preliminary data.</text>
</comment>
<keyword evidence="7 14" id="KW-1133">Transmembrane helix</keyword>
<dbReference type="PANTHER" id="PTHR28259">
    <property type="entry name" value="FLUORIDE EXPORT PROTEIN 1-RELATED"/>
    <property type="match status" value="1"/>
</dbReference>
<dbReference type="GO" id="GO:0005886">
    <property type="term" value="C:plasma membrane"/>
    <property type="evidence" value="ECO:0007669"/>
    <property type="project" value="UniProtKB-SubCell"/>
</dbReference>
<dbReference type="AlphaFoldDB" id="A0A5C6ECQ3"/>
<dbReference type="GO" id="GO:0140114">
    <property type="term" value="P:cellular detoxification of fluoride"/>
    <property type="evidence" value="ECO:0007669"/>
    <property type="project" value="UniProtKB-UniRule"/>
</dbReference>
<evidence type="ECO:0000256" key="2">
    <source>
        <dbReference type="ARBA" id="ARBA00022448"/>
    </source>
</evidence>
<evidence type="ECO:0000313" key="15">
    <source>
        <dbReference type="EMBL" id="TWU44969.1"/>
    </source>
</evidence>
<evidence type="ECO:0000256" key="13">
    <source>
        <dbReference type="ARBA" id="ARBA00035585"/>
    </source>
</evidence>
<feature type="transmembrane region" description="Helical" evidence="14">
    <location>
        <begin position="75"/>
        <end position="95"/>
    </location>
</feature>
<dbReference type="InterPro" id="IPR003691">
    <property type="entry name" value="FluC"/>
</dbReference>
<feature type="transmembrane region" description="Helical" evidence="14">
    <location>
        <begin position="102"/>
        <end position="124"/>
    </location>
</feature>
<comment type="catalytic activity">
    <reaction evidence="13">
        <text>fluoride(in) = fluoride(out)</text>
        <dbReference type="Rhea" id="RHEA:76159"/>
        <dbReference type="ChEBI" id="CHEBI:17051"/>
    </reaction>
    <physiologicalReaction direction="left-to-right" evidence="13">
        <dbReference type="Rhea" id="RHEA:76160"/>
    </physiologicalReaction>
</comment>
<feature type="transmembrane region" description="Helical" evidence="14">
    <location>
        <begin position="36"/>
        <end position="55"/>
    </location>
</feature>
<keyword evidence="2 14" id="KW-0813">Transport</keyword>
<name>A0A5C6ECQ3_9BACT</name>
<evidence type="ECO:0000256" key="1">
    <source>
        <dbReference type="ARBA" id="ARBA00004651"/>
    </source>
</evidence>
<accession>A0A5C6ECQ3</accession>
<keyword evidence="6 14" id="KW-0479">Metal-binding</keyword>
<dbReference type="Pfam" id="PF02537">
    <property type="entry name" value="CRCB"/>
    <property type="match status" value="1"/>
</dbReference>
<dbReference type="GO" id="GO:0062054">
    <property type="term" value="F:fluoride channel activity"/>
    <property type="evidence" value="ECO:0007669"/>
    <property type="project" value="UniProtKB-UniRule"/>
</dbReference>
<evidence type="ECO:0000256" key="4">
    <source>
        <dbReference type="ARBA" id="ARBA00022519"/>
    </source>
</evidence>
<evidence type="ECO:0000256" key="7">
    <source>
        <dbReference type="ARBA" id="ARBA00022989"/>
    </source>
</evidence>
<comment type="subcellular location">
    <subcellularLocation>
        <location evidence="1 14">Cell membrane</location>
        <topology evidence="1 14">Multi-pass membrane protein</topology>
    </subcellularLocation>
</comment>
<reference evidence="15 16" key="1">
    <citation type="submission" date="2019-02" db="EMBL/GenBank/DDBJ databases">
        <title>Deep-cultivation of Planctomycetes and their phenomic and genomic characterization uncovers novel biology.</title>
        <authorList>
            <person name="Wiegand S."/>
            <person name="Jogler M."/>
            <person name="Boedeker C."/>
            <person name="Pinto D."/>
            <person name="Vollmers J."/>
            <person name="Rivas-Marin E."/>
            <person name="Kohn T."/>
            <person name="Peeters S.H."/>
            <person name="Heuer A."/>
            <person name="Rast P."/>
            <person name="Oberbeckmann S."/>
            <person name="Bunk B."/>
            <person name="Jeske O."/>
            <person name="Meyerdierks A."/>
            <person name="Storesund J.E."/>
            <person name="Kallscheuer N."/>
            <person name="Luecker S."/>
            <person name="Lage O.M."/>
            <person name="Pohl T."/>
            <person name="Merkel B.J."/>
            <person name="Hornburger P."/>
            <person name="Mueller R.-W."/>
            <person name="Bruemmer F."/>
            <person name="Labrenz M."/>
            <person name="Spormann A.M."/>
            <person name="Op Den Camp H."/>
            <person name="Overmann J."/>
            <person name="Amann R."/>
            <person name="Jetten M.S.M."/>
            <person name="Mascher T."/>
            <person name="Medema M.H."/>
            <person name="Devos D.P."/>
            <person name="Kaster A.-K."/>
            <person name="Ovreas L."/>
            <person name="Rohde M."/>
            <person name="Galperin M.Y."/>
            <person name="Jogler C."/>
        </authorList>
    </citation>
    <scope>NUCLEOTIDE SEQUENCE [LARGE SCALE GENOMIC DNA]</scope>
    <source>
        <strain evidence="15 16">Q31b</strain>
    </source>
</reference>
<evidence type="ECO:0000256" key="12">
    <source>
        <dbReference type="ARBA" id="ARBA00035120"/>
    </source>
</evidence>
<keyword evidence="16" id="KW-1185">Reference proteome</keyword>
<sequence>MTTWSNIFAVAAGGAIGAVARYLITLTAIMAPGGSAMVGTTIANVLGCAAIGALAEFSAASDLLSDQSLLGIRVGFLGALTTFSTFTAESLLLAGDQRWFAAFFYVATNLILGWGSLLFAAIMVKGWMG</sequence>
<keyword evidence="10 14" id="KW-0472">Membrane</keyword>
<feature type="binding site" evidence="14">
    <location>
        <position position="78"/>
    </location>
    <ligand>
        <name>Na(+)</name>
        <dbReference type="ChEBI" id="CHEBI:29101"/>
        <note>structural</note>
    </ligand>
</feature>
<dbReference type="Proteomes" id="UP000315471">
    <property type="component" value="Unassembled WGS sequence"/>
</dbReference>
<comment type="function">
    <text evidence="14">Fluoride-specific ion channel. Important for reducing fluoride concentration in the cell, thus reducing its toxicity.</text>
</comment>
<feature type="binding site" evidence="14">
    <location>
        <position position="81"/>
    </location>
    <ligand>
        <name>Na(+)</name>
        <dbReference type="ChEBI" id="CHEBI:29101"/>
        <note>structural</note>
    </ligand>
</feature>
<evidence type="ECO:0000256" key="14">
    <source>
        <dbReference type="HAMAP-Rule" id="MF_00454"/>
    </source>
</evidence>
<evidence type="ECO:0000256" key="5">
    <source>
        <dbReference type="ARBA" id="ARBA00022692"/>
    </source>
</evidence>
<evidence type="ECO:0000256" key="8">
    <source>
        <dbReference type="ARBA" id="ARBA00023053"/>
    </source>
</evidence>
<evidence type="ECO:0000313" key="16">
    <source>
        <dbReference type="Proteomes" id="UP000315471"/>
    </source>
</evidence>
<gene>
    <name evidence="14 15" type="primary">crcB</name>
    <name evidence="14" type="synonym">fluC</name>
    <name evidence="15" type="ORF">Q31b_01400</name>
</gene>
<evidence type="ECO:0000256" key="10">
    <source>
        <dbReference type="ARBA" id="ARBA00023136"/>
    </source>
</evidence>
<dbReference type="PANTHER" id="PTHR28259:SF18">
    <property type="entry name" value="FLUORIDE-SPECIFIC ION CHANNEL FLUC"/>
    <property type="match status" value="1"/>
</dbReference>
<comment type="activity regulation">
    <text evidence="14">Na(+) is not transported, but it plays an essential structural role and its presence is essential for fluoride channel function.</text>
</comment>
<organism evidence="15 16">
    <name type="scientific">Novipirellula aureliae</name>
    <dbReference type="NCBI Taxonomy" id="2527966"/>
    <lineage>
        <taxon>Bacteria</taxon>
        <taxon>Pseudomonadati</taxon>
        <taxon>Planctomycetota</taxon>
        <taxon>Planctomycetia</taxon>
        <taxon>Pirellulales</taxon>
        <taxon>Pirellulaceae</taxon>
        <taxon>Novipirellula</taxon>
    </lineage>
</organism>
<dbReference type="RefSeq" id="WP_146597776.1">
    <property type="nucleotide sequence ID" value="NZ_SJPY01000001.1"/>
</dbReference>
<feature type="transmembrane region" description="Helical" evidence="14">
    <location>
        <begin position="6"/>
        <end position="24"/>
    </location>
</feature>
<keyword evidence="5 14" id="KW-0812">Transmembrane</keyword>
<evidence type="ECO:0000256" key="11">
    <source>
        <dbReference type="ARBA" id="ARBA00023303"/>
    </source>
</evidence>
<dbReference type="GO" id="GO:0046872">
    <property type="term" value="F:metal ion binding"/>
    <property type="evidence" value="ECO:0007669"/>
    <property type="project" value="UniProtKB-KW"/>
</dbReference>
<evidence type="ECO:0000256" key="3">
    <source>
        <dbReference type="ARBA" id="ARBA00022475"/>
    </source>
</evidence>
<dbReference type="HAMAP" id="MF_00454">
    <property type="entry name" value="FluC"/>
    <property type="match status" value="1"/>
</dbReference>
<evidence type="ECO:0000256" key="6">
    <source>
        <dbReference type="ARBA" id="ARBA00022723"/>
    </source>
</evidence>
<proteinExistence type="inferred from homology"/>
<keyword evidence="11 14" id="KW-0407">Ion channel</keyword>
<dbReference type="OrthoDB" id="9815830at2"/>
<keyword evidence="8 14" id="KW-0915">Sodium</keyword>
<keyword evidence="4" id="KW-0997">Cell inner membrane</keyword>
<dbReference type="EMBL" id="SJPY01000001">
    <property type="protein sequence ID" value="TWU44969.1"/>
    <property type="molecule type" value="Genomic_DNA"/>
</dbReference>